<dbReference type="AlphaFoldDB" id="A0A8J6T1I3"/>
<reference evidence="9 10" key="1">
    <citation type="submission" date="2020-08" db="EMBL/GenBank/DDBJ databases">
        <title>Bridging the membrane lipid divide: bacteria of the FCB group superphylum have the potential to synthesize archaeal ether lipids.</title>
        <authorList>
            <person name="Villanueva L."/>
            <person name="Von Meijenfeldt F.A.B."/>
            <person name="Westbye A.B."/>
            <person name="Yadav S."/>
            <person name="Hopmans E.C."/>
            <person name="Dutilh B.E."/>
            <person name="Sinninghe Damste J.S."/>
        </authorList>
    </citation>
    <scope>NUCLEOTIDE SEQUENCE [LARGE SCALE GENOMIC DNA]</scope>
    <source>
        <strain evidence="9">NIOZ-UU27</strain>
    </source>
</reference>
<evidence type="ECO:0000256" key="1">
    <source>
        <dbReference type="ARBA" id="ARBA00006303"/>
    </source>
</evidence>
<dbReference type="PANTHER" id="PTHR22594:SF5">
    <property type="entry name" value="ASPARTATE--TRNA LIGASE, MITOCHONDRIAL"/>
    <property type="match status" value="1"/>
</dbReference>
<dbReference type="EMBL" id="JACNJD010000036">
    <property type="protein sequence ID" value="MBC8175865.1"/>
    <property type="molecule type" value="Genomic_DNA"/>
</dbReference>
<dbReference type="GO" id="GO:0050560">
    <property type="term" value="F:aspartate-tRNA(Asn) ligase activity"/>
    <property type="evidence" value="ECO:0007669"/>
    <property type="project" value="UniProtKB-EC"/>
</dbReference>
<dbReference type="GO" id="GO:0006422">
    <property type="term" value="P:aspartyl-tRNA aminoacylation"/>
    <property type="evidence" value="ECO:0007669"/>
    <property type="project" value="UniProtKB-UniRule"/>
</dbReference>
<dbReference type="InterPro" id="IPR045864">
    <property type="entry name" value="aa-tRNA-synth_II/BPL/LPL"/>
</dbReference>
<feature type="binding site" evidence="7">
    <location>
        <position position="233"/>
    </location>
    <ligand>
        <name>ATP</name>
        <dbReference type="ChEBI" id="CHEBI:30616"/>
    </ligand>
</feature>
<dbReference type="Gene3D" id="2.40.50.140">
    <property type="entry name" value="Nucleic acid-binding proteins"/>
    <property type="match status" value="1"/>
</dbReference>
<dbReference type="GO" id="GO:0005524">
    <property type="term" value="F:ATP binding"/>
    <property type="evidence" value="ECO:0007669"/>
    <property type="project" value="UniProtKB-UniRule"/>
</dbReference>
<dbReference type="InterPro" id="IPR002312">
    <property type="entry name" value="Asp/Asn-tRNA-synth_IIb"/>
</dbReference>
<evidence type="ECO:0000256" key="3">
    <source>
        <dbReference type="ARBA" id="ARBA00022741"/>
    </source>
</evidence>
<keyword evidence="5 7" id="KW-0648">Protein biosynthesis</keyword>
<keyword evidence="3 7" id="KW-0547">Nucleotide-binding</keyword>
<dbReference type="InterPro" id="IPR047090">
    <property type="entry name" value="AspRS_core"/>
</dbReference>
<feature type="binding site" evidence="7">
    <location>
        <position position="178"/>
    </location>
    <ligand>
        <name>L-aspartate</name>
        <dbReference type="ChEBI" id="CHEBI:29991"/>
    </ligand>
</feature>
<dbReference type="NCBIfam" id="TIGR00459">
    <property type="entry name" value="aspS_bact"/>
    <property type="match status" value="1"/>
</dbReference>
<dbReference type="InterPro" id="IPR004524">
    <property type="entry name" value="Asp-tRNA-ligase_1"/>
</dbReference>
<feature type="binding site" evidence="7">
    <location>
        <begin position="224"/>
        <end position="226"/>
    </location>
    <ligand>
        <name>ATP</name>
        <dbReference type="ChEBI" id="CHEBI:30616"/>
    </ligand>
</feature>
<dbReference type="HAMAP" id="MF_00044">
    <property type="entry name" value="Asp_tRNA_synth_type1"/>
    <property type="match status" value="1"/>
</dbReference>
<dbReference type="Gene3D" id="3.30.930.10">
    <property type="entry name" value="Bira Bifunctional Protein, Domain 2"/>
    <property type="match status" value="1"/>
</dbReference>
<evidence type="ECO:0000256" key="4">
    <source>
        <dbReference type="ARBA" id="ARBA00022840"/>
    </source>
</evidence>
<feature type="binding site" evidence="7">
    <location>
        <position position="486"/>
    </location>
    <ligand>
        <name>ATP</name>
        <dbReference type="ChEBI" id="CHEBI:30616"/>
    </ligand>
</feature>
<keyword evidence="4 7" id="KW-0067">ATP-binding</keyword>
<evidence type="ECO:0000256" key="7">
    <source>
        <dbReference type="HAMAP-Rule" id="MF_00044"/>
    </source>
</evidence>
<dbReference type="PRINTS" id="PR01042">
    <property type="entry name" value="TRNASYNTHASP"/>
</dbReference>
<dbReference type="SUPFAM" id="SSF55261">
    <property type="entry name" value="GAD domain-like"/>
    <property type="match status" value="1"/>
</dbReference>
<evidence type="ECO:0000313" key="9">
    <source>
        <dbReference type="EMBL" id="MBC8175865.1"/>
    </source>
</evidence>
<keyword evidence="2 7" id="KW-0436">Ligase</keyword>
<feature type="domain" description="Aminoacyl-transfer RNA synthetases class-II family profile" evidence="8">
    <location>
        <begin position="145"/>
        <end position="559"/>
    </location>
</feature>
<dbReference type="InterPro" id="IPR029351">
    <property type="entry name" value="GAD_dom"/>
</dbReference>
<dbReference type="GO" id="GO:0003676">
    <property type="term" value="F:nucleic acid binding"/>
    <property type="evidence" value="ECO:0007669"/>
    <property type="project" value="InterPro"/>
</dbReference>
<feature type="binding site" evidence="7">
    <location>
        <begin position="538"/>
        <end position="541"/>
    </location>
    <ligand>
        <name>ATP</name>
        <dbReference type="ChEBI" id="CHEBI:30616"/>
    </ligand>
</feature>
<comment type="subcellular location">
    <subcellularLocation>
        <location evidence="7">Cytoplasm</location>
    </subcellularLocation>
</comment>
<feature type="region of interest" description="Aspartate" evidence="7">
    <location>
        <begin position="202"/>
        <end position="205"/>
    </location>
</feature>
<dbReference type="SUPFAM" id="SSF50249">
    <property type="entry name" value="Nucleic acid-binding proteins"/>
    <property type="match status" value="1"/>
</dbReference>
<comment type="similarity">
    <text evidence="1 7">Belongs to the class-II aminoacyl-tRNA synthetase family. Type 1 subfamily.</text>
</comment>
<comment type="subunit">
    <text evidence="7">Homodimer.</text>
</comment>
<dbReference type="InterPro" id="IPR047089">
    <property type="entry name" value="Asp-tRNA-ligase_1_N"/>
</dbReference>
<dbReference type="InterPro" id="IPR006195">
    <property type="entry name" value="aa-tRNA-synth_II"/>
</dbReference>
<keyword evidence="6 7" id="KW-0030">Aminoacyl-tRNA synthetase</keyword>
<organism evidence="9 10">
    <name type="scientific">Candidatus Desulfacyla euxinica</name>
    <dbReference type="NCBI Taxonomy" id="2841693"/>
    <lineage>
        <taxon>Bacteria</taxon>
        <taxon>Deltaproteobacteria</taxon>
        <taxon>Candidatus Desulfacyla</taxon>
    </lineage>
</organism>
<evidence type="ECO:0000256" key="5">
    <source>
        <dbReference type="ARBA" id="ARBA00022917"/>
    </source>
</evidence>
<dbReference type="InterPro" id="IPR004364">
    <property type="entry name" value="Aa-tRNA-synt_II"/>
</dbReference>
<feature type="site" description="Important for tRNA non-discrimination" evidence="7">
    <location>
        <position position="86"/>
    </location>
</feature>
<sequence length="594" mass="67429">MGNWIRTHDCGALGKDDVGQEVVLMGWVNSRRDMGNLIFIDLRDREGITQVVFDPQVELNTHQRAHVLRNEWVLAVKGTITPRLEGQENDQMPTGEIELKARELKLLNLTETPPFQVDGAVDASETLRLKYRYLELRRPQLFNNFRKRHSIASCIREYLDRKGFIEVETPFLTKSTPEGARDYLVPSRVNRSMFYALPQSPQLFKQLLMVAGFDRYYQIVRCFRDEDLRADRQPEFTQVDLEMAFVDEERVMGIFEAMMMELFEKILDHRIISPIPRLTYRNAMDRFGTDRPDLRFGMEISDLTDIAARSDFRVFQGLIESGGTVKAILAKRGAPSYSRKGLDEISEVVKTAGAKGLAWIKITESGWQSSLAKFFKEEDKEALNKRLHAEPEDLVFMVADKPGIANQALGALRLEAAQQQNLIPENEYAFVWITEFPLFEYDEAEDRLAAVHHPFTSPFDEDLNLLTENPEKARARAYDLILNGSEIGGGSIRIHDLAIQREIFKTLGISPEEAQSKFGFLLEALKYGAPPHGGMALGFDRLVALMAGVKSIREIIAFPKTTSAACPLTDAPSSVDEEQLKELGLRLYSESNDI</sequence>
<feature type="binding site" evidence="7">
    <location>
        <position position="452"/>
    </location>
    <ligand>
        <name>L-aspartate</name>
        <dbReference type="ChEBI" id="CHEBI:29991"/>
    </ligand>
</feature>
<accession>A0A8J6T1I3</accession>
<evidence type="ECO:0000259" key="8">
    <source>
        <dbReference type="PROSITE" id="PS50862"/>
    </source>
</evidence>
<evidence type="ECO:0000256" key="2">
    <source>
        <dbReference type="ARBA" id="ARBA00022598"/>
    </source>
</evidence>
<comment type="catalytic activity">
    <reaction evidence="7">
        <text>tRNA(Asx) + L-aspartate + ATP = L-aspartyl-tRNA(Asx) + AMP + diphosphate</text>
        <dbReference type="Rhea" id="RHEA:18349"/>
        <dbReference type="Rhea" id="RHEA-COMP:9710"/>
        <dbReference type="Rhea" id="RHEA-COMP:9711"/>
        <dbReference type="ChEBI" id="CHEBI:29991"/>
        <dbReference type="ChEBI" id="CHEBI:30616"/>
        <dbReference type="ChEBI" id="CHEBI:33019"/>
        <dbReference type="ChEBI" id="CHEBI:78442"/>
        <dbReference type="ChEBI" id="CHEBI:78516"/>
        <dbReference type="ChEBI" id="CHEBI:456215"/>
        <dbReference type="EC" id="6.1.1.23"/>
    </reaction>
</comment>
<dbReference type="Proteomes" id="UP000650524">
    <property type="component" value="Unassembled WGS sequence"/>
</dbReference>
<comment type="caution">
    <text evidence="9">The sequence shown here is derived from an EMBL/GenBank/DDBJ whole genome shotgun (WGS) entry which is preliminary data.</text>
</comment>
<name>A0A8J6T1I3_9DELT</name>
<dbReference type="Pfam" id="PF00152">
    <property type="entry name" value="tRNA-synt_2"/>
    <property type="match status" value="1"/>
</dbReference>
<dbReference type="InterPro" id="IPR004115">
    <property type="entry name" value="GAD-like_sf"/>
</dbReference>
<dbReference type="CDD" id="cd04317">
    <property type="entry name" value="EcAspRS_like_N"/>
    <property type="match status" value="1"/>
</dbReference>
<dbReference type="Pfam" id="PF02938">
    <property type="entry name" value="GAD"/>
    <property type="match status" value="1"/>
</dbReference>
<dbReference type="PANTHER" id="PTHR22594">
    <property type="entry name" value="ASPARTYL/LYSYL-TRNA SYNTHETASE"/>
    <property type="match status" value="1"/>
</dbReference>
<evidence type="ECO:0000256" key="6">
    <source>
        <dbReference type="ARBA" id="ARBA00023146"/>
    </source>
</evidence>
<comment type="function">
    <text evidence="7">Aspartyl-tRNA synthetase with relaxed tRNA specificity since it is able to aspartylate not only its cognate tRNA(Asp) but also tRNA(Asn). Reaction proceeds in two steps: L-aspartate is first activated by ATP to form Asp-AMP and then transferred to the acceptor end of tRNA(Asp/Asn).</text>
</comment>
<feature type="binding site" evidence="7">
    <location>
        <position position="493"/>
    </location>
    <ligand>
        <name>L-aspartate</name>
        <dbReference type="ChEBI" id="CHEBI:29991"/>
    </ligand>
</feature>
<evidence type="ECO:0000313" key="10">
    <source>
        <dbReference type="Proteomes" id="UP000650524"/>
    </source>
</evidence>
<protein>
    <recommendedName>
        <fullName evidence="7">Aspartate--tRNA(Asp/Asn) ligase</fullName>
        <ecNumber evidence="7">6.1.1.23</ecNumber>
    </recommendedName>
    <alternativeName>
        <fullName evidence="7">Aspartyl-tRNA synthetase</fullName>
        <shortName evidence="7">AspRS</shortName>
    </alternativeName>
    <alternativeName>
        <fullName evidence="7">Non-discriminating aspartyl-tRNA synthetase</fullName>
        <shortName evidence="7">ND-AspRS</shortName>
    </alternativeName>
</protein>
<dbReference type="GO" id="GO:0005737">
    <property type="term" value="C:cytoplasm"/>
    <property type="evidence" value="ECO:0007669"/>
    <property type="project" value="UniProtKB-SubCell"/>
</dbReference>
<dbReference type="SUPFAM" id="SSF55681">
    <property type="entry name" value="Class II aaRS and biotin synthetases"/>
    <property type="match status" value="1"/>
</dbReference>
<dbReference type="PROSITE" id="PS50862">
    <property type="entry name" value="AA_TRNA_LIGASE_II"/>
    <property type="match status" value="1"/>
</dbReference>
<proteinExistence type="inferred from homology"/>
<dbReference type="Gene3D" id="3.30.1360.30">
    <property type="entry name" value="GAD-like domain"/>
    <property type="match status" value="1"/>
</dbReference>
<dbReference type="CDD" id="cd00777">
    <property type="entry name" value="AspRS_core"/>
    <property type="match status" value="1"/>
</dbReference>
<dbReference type="NCBIfam" id="NF001750">
    <property type="entry name" value="PRK00476.1"/>
    <property type="match status" value="1"/>
</dbReference>
<dbReference type="InterPro" id="IPR012340">
    <property type="entry name" value="NA-bd_OB-fold"/>
</dbReference>
<dbReference type="Pfam" id="PF01336">
    <property type="entry name" value="tRNA_anti-codon"/>
    <property type="match status" value="1"/>
</dbReference>
<dbReference type="EC" id="6.1.1.23" evidence="7"/>
<dbReference type="GO" id="GO:0004815">
    <property type="term" value="F:aspartate-tRNA ligase activity"/>
    <property type="evidence" value="ECO:0007669"/>
    <property type="project" value="UniProtKB-UniRule"/>
</dbReference>
<dbReference type="InterPro" id="IPR004365">
    <property type="entry name" value="NA-bd_OB_tRNA"/>
</dbReference>
<feature type="binding site" evidence="7">
    <location>
        <position position="224"/>
    </location>
    <ligand>
        <name>L-aspartate</name>
        <dbReference type="ChEBI" id="CHEBI:29991"/>
    </ligand>
</feature>
<gene>
    <name evidence="7 9" type="primary">aspS</name>
    <name evidence="9" type="ORF">H8E19_00560</name>
</gene>
<comment type="caution">
    <text evidence="7">Lacks conserved residue(s) required for the propagation of feature annotation.</text>
</comment>
<keyword evidence="7" id="KW-0963">Cytoplasm</keyword>